<organism evidence="4">
    <name type="scientific">Myxobolus squamalis</name>
    <name type="common">Myxosporean</name>
    <dbReference type="NCBI Taxonomy" id="59785"/>
    <lineage>
        <taxon>Eukaryota</taxon>
        <taxon>Metazoa</taxon>
        <taxon>Cnidaria</taxon>
        <taxon>Myxozoa</taxon>
        <taxon>Myxosporea</taxon>
        <taxon>Bivalvulida</taxon>
        <taxon>Platysporina</taxon>
        <taxon>Myxobolidae</taxon>
        <taxon>Myxobolus</taxon>
    </lineage>
</organism>
<dbReference type="Pfam" id="PF00957">
    <property type="entry name" value="Synaptobrevin"/>
    <property type="match status" value="1"/>
</dbReference>
<evidence type="ECO:0000313" key="4">
    <source>
        <dbReference type="EMBL" id="NDJ98195.1"/>
    </source>
</evidence>
<accession>A0A6B2G7H6</accession>
<dbReference type="AlphaFoldDB" id="A0A6B2G7H6"/>
<dbReference type="PRINTS" id="PR00219">
    <property type="entry name" value="SYNAPTOBREVN"/>
</dbReference>
<feature type="domain" description="V-SNARE coiled-coil homology" evidence="3">
    <location>
        <begin position="8"/>
        <end position="68"/>
    </location>
</feature>
<reference evidence="4" key="1">
    <citation type="submission" date="2018-11" db="EMBL/GenBank/DDBJ databases">
        <title>Myxobolus squamalis genome and transcriptome.</title>
        <authorList>
            <person name="Yahalomi D."/>
            <person name="Atkinson S.D."/>
            <person name="Neuhof M."/>
            <person name="Chang E.S."/>
            <person name="Philippe H."/>
            <person name="Cartwright P."/>
            <person name="Bartholomew J.L."/>
            <person name="Huchon D."/>
        </authorList>
    </citation>
    <scope>NUCLEOTIDE SEQUENCE</scope>
    <source>
        <strain evidence="4">71B08</strain>
        <tissue evidence="4">Whole</tissue>
    </source>
</reference>
<dbReference type="GO" id="GO:0016020">
    <property type="term" value="C:membrane"/>
    <property type="evidence" value="ECO:0007669"/>
    <property type="project" value="InterPro"/>
</dbReference>
<dbReference type="InterPro" id="IPR042855">
    <property type="entry name" value="V_SNARE_CC"/>
</dbReference>
<proteinExistence type="predicted"/>
<evidence type="ECO:0000259" key="3">
    <source>
        <dbReference type="PROSITE" id="PS50892"/>
    </source>
</evidence>
<dbReference type="PANTHER" id="PTHR45701">
    <property type="entry name" value="SYNAPTOBREVIN FAMILY MEMBER"/>
    <property type="match status" value="1"/>
</dbReference>
<keyword evidence="1" id="KW-0175">Coiled coil</keyword>
<dbReference type="PROSITE" id="PS50892">
    <property type="entry name" value="V_SNARE"/>
    <property type="match status" value="1"/>
</dbReference>
<evidence type="ECO:0000256" key="2">
    <source>
        <dbReference type="SAM" id="Phobius"/>
    </source>
</evidence>
<dbReference type="SUPFAM" id="SSF58038">
    <property type="entry name" value="SNARE fusion complex"/>
    <property type="match status" value="1"/>
</dbReference>
<dbReference type="InterPro" id="IPR016444">
    <property type="entry name" value="Synaptobrevin/VAMP"/>
</dbReference>
<name>A0A6B2G7H6_MYXSQ</name>
<protein>
    <submittedName>
        <fullName evidence="4">Synaptobrevin (Trinotate prediction)</fullName>
    </submittedName>
</protein>
<evidence type="ECO:0000256" key="1">
    <source>
        <dbReference type="PROSITE-ProRule" id="PRU00290"/>
    </source>
</evidence>
<sequence>MYENRASKLAETQENVNEVMGIMKQNIEVALERDNKMVDLESKAVNLEEGARSFQKTSVRVNRKMWLQNMKSKILVAVVVIVAIGLFIILPISLHYSKKSSS</sequence>
<dbReference type="EMBL" id="GHBR01004672">
    <property type="protein sequence ID" value="NDJ98195.1"/>
    <property type="molecule type" value="Transcribed_RNA"/>
</dbReference>
<keyword evidence="2" id="KW-1133">Transmembrane helix</keyword>
<dbReference type="InterPro" id="IPR001388">
    <property type="entry name" value="Synaptobrevin-like"/>
</dbReference>
<dbReference type="GO" id="GO:0016192">
    <property type="term" value="P:vesicle-mediated transport"/>
    <property type="evidence" value="ECO:0007669"/>
    <property type="project" value="InterPro"/>
</dbReference>
<dbReference type="Gene3D" id="1.20.5.110">
    <property type="match status" value="1"/>
</dbReference>
<feature type="transmembrane region" description="Helical" evidence="2">
    <location>
        <begin position="74"/>
        <end position="96"/>
    </location>
</feature>
<keyword evidence="2" id="KW-0812">Transmembrane</keyword>
<keyword evidence="2" id="KW-0472">Membrane</keyword>